<feature type="signal peptide" evidence="1">
    <location>
        <begin position="1"/>
        <end position="31"/>
    </location>
</feature>
<dbReference type="RefSeq" id="WP_213370252.1">
    <property type="nucleotide sequence ID" value="NZ_BSFJ01000044.1"/>
</dbReference>
<comment type="caution">
    <text evidence="2">The sequence shown here is derived from an EMBL/GenBank/DDBJ whole genome shotgun (WGS) entry which is preliminary data.</text>
</comment>
<gene>
    <name evidence="2" type="ORF">GCM10017643_47110</name>
</gene>
<dbReference type="Proteomes" id="UP001143370">
    <property type="component" value="Unassembled WGS sequence"/>
</dbReference>
<keyword evidence="3" id="KW-1185">Reference proteome</keyword>
<feature type="chain" id="PRO_5040961298" description="Periplasmic heavy metal sensor" evidence="1">
    <location>
        <begin position="32"/>
        <end position="198"/>
    </location>
</feature>
<evidence type="ECO:0000256" key="1">
    <source>
        <dbReference type="SAM" id="SignalP"/>
    </source>
</evidence>
<organism evidence="2 3">
    <name type="scientific">Ancylobacter dichloromethanicus</name>
    <dbReference type="NCBI Taxonomy" id="518825"/>
    <lineage>
        <taxon>Bacteria</taxon>
        <taxon>Pseudomonadati</taxon>
        <taxon>Pseudomonadota</taxon>
        <taxon>Alphaproteobacteria</taxon>
        <taxon>Hyphomicrobiales</taxon>
        <taxon>Xanthobacteraceae</taxon>
        <taxon>Ancylobacter</taxon>
    </lineage>
</organism>
<dbReference type="EMBL" id="BSFJ01000044">
    <property type="protein sequence ID" value="GLK74593.1"/>
    <property type="molecule type" value="Genomic_DNA"/>
</dbReference>
<sequence>MREPFLKRGPFLKRRPFAILAAGAVSAAVFAASGLAIVAGQAEAQDVVVEPAGPWACEPPDFDAGPAPMLGPVELRLVAGMLLAAQETVLGIRPDQAEAWRDYAGALVAMVPSGDRVERWLAPEGRAKAEAFDLVQDVADAAIERADKAKRLKQSVDVLKATLTPEQMALVAKTQARLVERVARLIEWQRGESFGAPL</sequence>
<evidence type="ECO:0008006" key="4">
    <source>
        <dbReference type="Google" id="ProtNLM"/>
    </source>
</evidence>
<protein>
    <recommendedName>
        <fullName evidence="4">Periplasmic heavy metal sensor</fullName>
    </recommendedName>
</protein>
<name>A0A9W6N1V7_9HYPH</name>
<accession>A0A9W6N1V7</accession>
<dbReference type="AlphaFoldDB" id="A0A9W6N1V7"/>
<evidence type="ECO:0000313" key="3">
    <source>
        <dbReference type="Proteomes" id="UP001143370"/>
    </source>
</evidence>
<evidence type="ECO:0000313" key="2">
    <source>
        <dbReference type="EMBL" id="GLK74593.1"/>
    </source>
</evidence>
<reference evidence="2" key="1">
    <citation type="journal article" date="2014" name="Int. J. Syst. Evol. Microbiol.">
        <title>Complete genome sequence of Corynebacterium casei LMG S-19264T (=DSM 44701T), isolated from a smear-ripened cheese.</title>
        <authorList>
            <consortium name="US DOE Joint Genome Institute (JGI-PGF)"/>
            <person name="Walter F."/>
            <person name="Albersmeier A."/>
            <person name="Kalinowski J."/>
            <person name="Ruckert C."/>
        </authorList>
    </citation>
    <scope>NUCLEOTIDE SEQUENCE</scope>
    <source>
        <strain evidence="2">VKM B-2484</strain>
    </source>
</reference>
<proteinExistence type="predicted"/>
<keyword evidence="1" id="KW-0732">Signal</keyword>
<reference evidence="2" key="2">
    <citation type="submission" date="2023-01" db="EMBL/GenBank/DDBJ databases">
        <authorList>
            <person name="Sun Q."/>
            <person name="Evtushenko L."/>
        </authorList>
    </citation>
    <scope>NUCLEOTIDE SEQUENCE</scope>
    <source>
        <strain evidence="2">VKM B-2484</strain>
    </source>
</reference>